<dbReference type="InterPro" id="IPR027417">
    <property type="entry name" value="P-loop_NTPase"/>
</dbReference>
<evidence type="ECO:0000313" key="2">
    <source>
        <dbReference type="EMBL" id="NWH03419.1"/>
    </source>
</evidence>
<comment type="caution">
    <text evidence="2">The sequence shown here is derived from an EMBL/GenBank/DDBJ whole genome shotgun (WGS) entry which is preliminary data.</text>
</comment>
<dbReference type="InterPro" id="IPR006073">
    <property type="entry name" value="GTP-bd"/>
</dbReference>
<sequence length="469" mass="52891">MMALPEFAVLGHPNEGKSSVVSTLTEDDRIQVSPVPGETRVSKSYSVTRDDKELIRFIDTPGFQAPRQTLAWFRKNPGPDMVARFIAEHENNPFFADECELLTPVANGAGIIYVVDGSRPVREDDLAEMEILRLTGQPRMAVINAKSETRDNTEVWKEEFRKFFNVIRIFNSNQADFYERIRLMESLKAIDQDIEPLMEGVIQAFNVEWEKRNRLACAYIVHGMEQALRFSLTRRLKADMDSVTLKENLTREYQGNIREIEQKMFGHIRSLFRHHLYDYPLPACSILKHDLFSEQTWEMLGLTRAQAATAGAVLGGTLGAVLDTAAAGLTFGIFTAIGSAVGAGSAFMGLRRLANASSRLGGDRIQVGPNENIQFLYILLDRALLYYTHMSRRAHGRRDVPETKSHLISNGEKVGISTLLTTKQHRVCMEFFKAGRKKDSTSGKKHSISFDHLVASLLEDILKRRINPL</sequence>
<dbReference type="Pfam" id="PF01926">
    <property type="entry name" value="MMR_HSR1"/>
    <property type="match status" value="1"/>
</dbReference>
<gene>
    <name evidence="2" type="ORF">HXW94_00130</name>
</gene>
<dbReference type="Proteomes" id="UP000553343">
    <property type="component" value="Unassembled WGS sequence"/>
</dbReference>
<name>A0A850SQF2_9BACT</name>
<evidence type="ECO:0000259" key="1">
    <source>
        <dbReference type="Pfam" id="PF01926"/>
    </source>
</evidence>
<reference evidence="2 3" key="1">
    <citation type="submission" date="2020-06" db="EMBL/GenBank/DDBJ databases">
        <title>High-quality draft genome of sulfate reducer Desulfobacter latus type strain AcrS2 isolated from marine sediment.</title>
        <authorList>
            <person name="Hoppe M."/>
            <person name="Larsen C.K."/>
            <person name="Marshall I.P.G."/>
            <person name="Schramm A."/>
            <person name="Marietou A.G."/>
        </authorList>
    </citation>
    <scope>NUCLEOTIDE SEQUENCE [LARGE SCALE GENOMIC DNA]</scope>
    <source>
        <strain evidence="2 3">AcRS2</strain>
    </source>
</reference>
<proteinExistence type="predicted"/>
<feature type="domain" description="G" evidence="1">
    <location>
        <begin position="7"/>
        <end position="144"/>
    </location>
</feature>
<organism evidence="2 3">
    <name type="scientific">Desulfobacter latus</name>
    <dbReference type="NCBI Taxonomy" id="2292"/>
    <lineage>
        <taxon>Bacteria</taxon>
        <taxon>Pseudomonadati</taxon>
        <taxon>Thermodesulfobacteriota</taxon>
        <taxon>Desulfobacteria</taxon>
        <taxon>Desulfobacterales</taxon>
        <taxon>Desulfobacteraceae</taxon>
        <taxon>Desulfobacter</taxon>
    </lineage>
</organism>
<dbReference type="RefSeq" id="WP_178364876.1">
    <property type="nucleotide sequence ID" value="NZ_JACADJ010000001.1"/>
</dbReference>
<protein>
    <submittedName>
        <fullName evidence="2">GTPase and DUF3482 domain-containing protein</fullName>
    </submittedName>
</protein>
<accession>A0A850SQF2</accession>
<dbReference type="InterPro" id="IPR021871">
    <property type="entry name" value="DUF3482"/>
</dbReference>
<dbReference type="Pfam" id="PF11981">
    <property type="entry name" value="DUF3482"/>
    <property type="match status" value="1"/>
</dbReference>
<dbReference type="AlphaFoldDB" id="A0A850SQF2"/>
<dbReference type="Gene3D" id="3.40.50.300">
    <property type="entry name" value="P-loop containing nucleotide triphosphate hydrolases"/>
    <property type="match status" value="1"/>
</dbReference>
<evidence type="ECO:0000313" key="3">
    <source>
        <dbReference type="Proteomes" id="UP000553343"/>
    </source>
</evidence>
<keyword evidence="3" id="KW-1185">Reference proteome</keyword>
<dbReference type="SUPFAM" id="SSF52540">
    <property type="entry name" value="P-loop containing nucleoside triphosphate hydrolases"/>
    <property type="match status" value="1"/>
</dbReference>
<dbReference type="EMBL" id="JACADJ010000001">
    <property type="protein sequence ID" value="NWH03419.1"/>
    <property type="molecule type" value="Genomic_DNA"/>
</dbReference>
<dbReference type="GO" id="GO:0005525">
    <property type="term" value="F:GTP binding"/>
    <property type="evidence" value="ECO:0007669"/>
    <property type="project" value="InterPro"/>
</dbReference>